<dbReference type="AlphaFoldDB" id="A0A1Q4V8R5"/>
<reference evidence="2 3" key="1">
    <citation type="submission" date="2015-06" db="EMBL/GenBank/DDBJ databases">
        <title>Cloning and characterization of the uncialamcin biosynthetic gene cluster.</title>
        <authorList>
            <person name="Yan X."/>
            <person name="Huang T."/>
            <person name="Ge H."/>
            <person name="Shen B."/>
        </authorList>
    </citation>
    <scope>NUCLEOTIDE SEQUENCE [LARGE SCALE GENOMIC DNA]</scope>
    <source>
        <strain evidence="2 3">DCA2648</strain>
    </source>
</reference>
<dbReference type="Gene3D" id="3.90.180.10">
    <property type="entry name" value="Medium-chain alcohol dehydrogenases, catalytic domain"/>
    <property type="match status" value="1"/>
</dbReference>
<dbReference type="PANTHER" id="PTHR45033:SF3">
    <property type="entry name" value="DEHYDROGENASE, PUTATIVE (AFU_ORTHOLOGUE AFUA_2G13270)-RELATED"/>
    <property type="match status" value="1"/>
</dbReference>
<feature type="domain" description="Enoyl reductase (ER)" evidence="1">
    <location>
        <begin position="10"/>
        <end position="324"/>
    </location>
</feature>
<gene>
    <name evidence="2" type="ORF">AB852_16560</name>
</gene>
<dbReference type="Proteomes" id="UP000186455">
    <property type="component" value="Unassembled WGS sequence"/>
</dbReference>
<dbReference type="SUPFAM" id="SSF51735">
    <property type="entry name" value="NAD(P)-binding Rossmann-fold domains"/>
    <property type="match status" value="1"/>
</dbReference>
<dbReference type="Gene3D" id="3.40.50.720">
    <property type="entry name" value="NAD(P)-binding Rossmann-like Domain"/>
    <property type="match status" value="1"/>
</dbReference>
<name>A0A1Q4V8R5_9ACTN</name>
<dbReference type="PANTHER" id="PTHR45033">
    <property type="match status" value="1"/>
</dbReference>
<dbReference type="STRING" id="1048205.AB852_16560"/>
<dbReference type="InterPro" id="IPR013149">
    <property type="entry name" value="ADH-like_C"/>
</dbReference>
<dbReference type="SUPFAM" id="SSF50129">
    <property type="entry name" value="GroES-like"/>
    <property type="match status" value="1"/>
</dbReference>
<dbReference type="SMART" id="SM00829">
    <property type="entry name" value="PKS_ER"/>
    <property type="match status" value="1"/>
</dbReference>
<evidence type="ECO:0000313" key="3">
    <source>
        <dbReference type="Proteomes" id="UP000186455"/>
    </source>
</evidence>
<dbReference type="InterPro" id="IPR020843">
    <property type="entry name" value="ER"/>
</dbReference>
<dbReference type="InterPro" id="IPR036291">
    <property type="entry name" value="NAD(P)-bd_dom_sf"/>
</dbReference>
<evidence type="ECO:0000313" key="2">
    <source>
        <dbReference type="EMBL" id="OKH94205.1"/>
    </source>
</evidence>
<sequence length="327" mass="33559">MRAVVHAGPGGLAGVRVGEADMAVAGPGQVLVRLRAAGLNHRDLFVAAGRSPHDPPLVLGADGAGVIVQGDGPDGLTVGDEVIIDPTLGWADPSDVPEVPGILGGPDDGTFAEYVAVPAHNVLPKPAHLDWAEAAALPLSAVTAYRALFTRGGLRTGDHVLLPGIGGGVATIALAMAKAVGATVTVTSRSEDKLRRARESGADHTLRSDADWSAALQRPVDLVVDSIGSATFGSALAALRPGGRLVTLGATTGEEVTLSLRELFFRQISVVGTSMGSAAEFREMLALVAEHRLRPVVHRTFPLDGGAKALAELAEGSQFGKLVLTMD</sequence>
<organism evidence="2 3">
    <name type="scientific">Streptomyces uncialis</name>
    <dbReference type="NCBI Taxonomy" id="1048205"/>
    <lineage>
        <taxon>Bacteria</taxon>
        <taxon>Bacillati</taxon>
        <taxon>Actinomycetota</taxon>
        <taxon>Actinomycetes</taxon>
        <taxon>Kitasatosporales</taxon>
        <taxon>Streptomycetaceae</taxon>
        <taxon>Streptomyces</taxon>
    </lineage>
</organism>
<dbReference type="InterPro" id="IPR052711">
    <property type="entry name" value="Zinc_ADH-like"/>
</dbReference>
<dbReference type="Pfam" id="PF08240">
    <property type="entry name" value="ADH_N"/>
    <property type="match status" value="1"/>
</dbReference>
<evidence type="ECO:0000259" key="1">
    <source>
        <dbReference type="SMART" id="SM00829"/>
    </source>
</evidence>
<accession>A0A1Q4V8R5</accession>
<dbReference type="GO" id="GO:0016491">
    <property type="term" value="F:oxidoreductase activity"/>
    <property type="evidence" value="ECO:0007669"/>
    <property type="project" value="InterPro"/>
</dbReference>
<dbReference type="EMBL" id="LFBV01000003">
    <property type="protein sequence ID" value="OKH94205.1"/>
    <property type="molecule type" value="Genomic_DNA"/>
</dbReference>
<dbReference type="InterPro" id="IPR011032">
    <property type="entry name" value="GroES-like_sf"/>
</dbReference>
<dbReference type="Pfam" id="PF00107">
    <property type="entry name" value="ADH_zinc_N"/>
    <property type="match status" value="1"/>
</dbReference>
<comment type="caution">
    <text evidence="2">The sequence shown here is derived from an EMBL/GenBank/DDBJ whole genome shotgun (WGS) entry which is preliminary data.</text>
</comment>
<proteinExistence type="predicted"/>
<dbReference type="InterPro" id="IPR013154">
    <property type="entry name" value="ADH-like_N"/>
</dbReference>
<protein>
    <submittedName>
        <fullName evidence="2">Alcohol dehydrogenase</fullName>
    </submittedName>
</protein>
<keyword evidence="3" id="KW-1185">Reference proteome</keyword>